<reference evidence="1" key="1">
    <citation type="journal article" date="2015" name="Nature">
        <title>Complex archaea that bridge the gap between prokaryotes and eukaryotes.</title>
        <authorList>
            <person name="Spang A."/>
            <person name="Saw J.H."/>
            <person name="Jorgensen S.L."/>
            <person name="Zaremba-Niedzwiedzka K."/>
            <person name="Martijn J."/>
            <person name="Lind A.E."/>
            <person name="van Eijk R."/>
            <person name="Schleper C."/>
            <person name="Guy L."/>
            <person name="Ettema T.J."/>
        </authorList>
    </citation>
    <scope>NUCLEOTIDE SEQUENCE</scope>
</reference>
<evidence type="ECO:0000313" key="1">
    <source>
        <dbReference type="EMBL" id="KKK53288.1"/>
    </source>
</evidence>
<dbReference type="EMBL" id="LAZR01066584">
    <property type="protein sequence ID" value="KKK53288.1"/>
    <property type="molecule type" value="Genomic_DNA"/>
</dbReference>
<dbReference type="AlphaFoldDB" id="A0A0F8W9I9"/>
<protein>
    <submittedName>
        <fullName evidence="1">Uncharacterized protein</fullName>
    </submittedName>
</protein>
<organism evidence="1">
    <name type="scientific">marine sediment metagenome</name>
    <dbReference type="NCBI Taxonomy" id="412755"/>
    <lineage>
        <taxon>unclassified sequences</taxon>
        <taxon>metagenomes</taxon>
        <taxon>ecological metagenomes</taxon>
    </lineage>
</organism>
<name>A0A0F8W9I9_9ZZZZ</name>
<sequence>MCLRVIHGIELTISTNTFGNGLNRFLGGQHPHQPRQASRERRIEMATTYYSKVVLGDEGNYFRKVKFDKTGQYVGITQLGSTNQISIDRVLLTTTQINKMIEFIRPKR</sequence>
<comment type="caution">
    <text evidence="1">The sequence shown here is derived from an EMBL/GenBank/DDBJ whole genome shotgun (WGS) entry which is preliminary data.</text>
</comment>
<proteinExistence type="predicted"/>
<gene>
    <name evidence="1" type="ORF">LCGC14_3096310</name>
</gene>
<accession>A0A0F8W9I9</accession>